<name>W1VGD6_9ACTO</name>
<comment type="caution">
    <text evidence="1">The sequence shown here is derived from an EMBL/GenBank/DDBJ whole genome shotgun (WGS) entry which is preliminary data.</text>
</comment>
<dbReference type="AlphaFoldDB" id="W1VGD6"/>
<reference evidence="1 2" key="1">
    <citation type="submission" date="2013-12" db="EMBL/GenBank/DDBJ databases">
        <title>A Varibaculum cambriense genome reconstructed from a premature infant gut community with otherwise low bacterial novelty that shifts toward anaerobic metabolism during the third week of life.</title>
        <authorList>
            <person name="Brown C.T."/>
            <person name="Sharon I."/>
            <person name="Thomas B.C."/>
            <person name="Castelle C.J."/>
            <person name="Morowitz M.J."/>
            <person name="Banfield J.F."/>
        </authorList>
    </citation>
    <scope>NUCLEOTIDE SEQUENCE [LARGE SCALE GENOMIC DNA]</scope>
    <source>
        <strain evidence="2">DORA_12</strain>
    </source>
</reference>
<feature type="non-terminal residue" evidence="1">
    <location>
        <position position="1"/>
    </location>
</feature>
<proteinExistence type="predicted"/>
<evidence type="ECO:0000313" key="2">
    <source>
        <dbReference type="Proteomes" id="UP000018852"/>
    </source>
</evidence>
<sequence length="23" mass="2546">HSHIAWAKLASLTEGARLVSERL</sequence>
<evidence type="ECO:0000313" key="1">
    <source>
        <dbReference type="EMBL" id="ETJ03905.1"/>
    </source>
</evidence>
<accession>W1VGD6</accession>
<gene>
    <name evidence="1" type="ORF">Q605_AUC00777G0008</name>
</gene>
<protein>
    <submittedName>
        <fullName evidence="1">Uncharacterized protein</fullName>
    </submittedName>
</protein>
<dbReference type="Proteomes" id="UP000018852">
    <property type="component" value="Unassembled WGS sequence"/>
</dbReference>
<organism evidence="1 2">
    <name type="scientific">Actinomyces urogenitalis DORA_12</name>
    <dbReference type="NCBI Taxonomy" id="1403939"/>
    <lineage>
        <taxon>Bacteria</taxon>
        <taxon>Bacillati</taxon>
        <taxon>Actinomycetota</taxon>
        <taxon>Actinomycetes</taxon>
        <taxon>Actinomycetales</taxon>
        <taxon>Actinomycetaceae</taxon>
        <taxon>Actinomyces</taxon>
    </lineage>
</organism>
<dbReference type="EMBL" id="AZLV01000777">
    <property type="protein sequence ID" value="ETJ03905.1"/>
    <property type="molecule type" value="Genomic_DNA"/>
</dbReference>